<evidence type="ECO:0000313" key="2">
    <source>
        <dbReference type="Proteomes" id="UP001064027"/>
    </source>
</evidence>
<organism evidence="1 2">
    <name type="scientific">Rossellomorea vietnamensis</name>
    <dbReference type="NCBI Taxonomy" id="218284"/>
    <lineage>
        <taxon>Bacteria</taxon>
        <taxon>Bacillati</taxon>
        <taxon>Bacillota</taxon>
        <taxon>Bacilli</taxon>
        <taxon>Bacillales</taxon>
        <taxon>Bacillaceae</taxon>
        <taxon>Rossellomorea</taxon>
    </lineage>
</organism>
<gene>
    <name evidence="1" type="ORF">N5C46_10550</name>
</gene>
<sequence>MAINGIYHFIETEFKVMKNEKDIICVAPVNGGDYPETTVKLTLNEGMDLYELFEVNDGNEYKVDVFTDKYKSIIALYFLSKSKLEERKYNTDGHIAVENVASLNDLQKMLKTFLDGNYYSLLKMMPDKIILEKSTNDKYNVLFLGKRDSKTYITKSRNLNSAAIVLYNFSFKLSQFYALINKTEVKNDDDFIETLKELYLLG</sequence>
<protein>
    <submittedName>
        <fullName evidence="1">Uncharacterized protein</fullName>
    </submittedName>
</protein>
<accession>A0ACD4CCR3</accession>
<name>A0ACD4CCR3_9BACI</name>
<dbReference type="Proteomes" id="UP001064027">
    <property type="component" value="Chromosome"/>
</dbReference>
<dbReference type="EMBL" id="CP104558">
    <property type="protein sequence ID" value="UXH46455.1"/>
    <property type="molecule type" value="Genomic_DNA"/>
</dbReference>
<reference evidence="1" key="1">
    <citation type="submission" date="2022-09" db="EMBL/GenBank/DDBJ databases">
        <title>Complete genome sequence of Rossellomorea vietnamensis strain RL-WG62, a newly isolated PGPR with the potential for plant salinity stress alleviation.</title>
        <authorList>
            <person name="Ren L."/>
            <person name="Wang G."/>
            <person name="Hu H."/>
        </authorList>
    </citation>
    <scope>NUCLEOTIDE SEQUENCE</scope>
    <source>
        <strain evidence="1">RL-WG62</strain>
    </source>
</reference>
<keyword evidence="2" id="KW-1185">Reference proteome</keyword>
<proteinExistence type="predicted"/>
<evidence type="ECO:0000313" key="1">
    <source>
        <dbReference type="EMBL" id="UXH46455.1"/>
    </source>
</evidence>